<keyword evidence="2 4" id="KW-0863">Zinc-finger</keyword>
<keyword evidence="1" id="KW-0479">Metal-binding</keyword>
<dbReference type="EMBL" id="KL197751">
    <property type="protein sequence ID" value="KDQ51117.1"/>
    <property type="molecule type" value="Genomic_DNA"/>
</dbReference>
<sequence>MFRLVLDGWPDLWSWLEFLLEHCVLDSTIFGEQAKAAAATSFVNIIMMLSWHEDFCDPLIETPEVLSSVLCLWTRQAREKDFSLVSQTGAVLPSAAKALEPFSFSAPTLENMLHLVDGSYEQLCSIAVEHLRVCLLQKPLDISNVLADVNVLHWLMREPELVSVATFHRRSIASITTALFAVASHPLSRDPVERDAAQACIIKCASAIASCVEILDGYDLIKETLNAGCLQAILASQKWFFADPLPLDYCDPRIFLLSDVFPKYLIYRPLLMEAEASLARIVSTGLAKLLKEGDPLLKAWLKLERVIHRRILVRWKTEGVEVLYRCHNESCQTRGSKVTFLKCSGCLEVQYCTKECQRQDWKKGNHKVLCQRLQENRLSGHSAKLSSRNARFAVAVALQEFRECRDIIVQLKEPYRDTPYSSLMLRYDPVGDPVIPFFTEITQEASTDPSWQKLLQLAKATTNRVICRISLPHGATVIYLLRVISTDFLDSNPTTIDDILREDYTIWSGGEDLDEKGYCRLGKVYGVPRYSQWGKKSTGATTAVWDPVILNKLEVFAEPHLSVSSDQISGVPYHRKREFLDGWVRRTGEGGMWEVREDDKTKNEIRK</sequence>
<name>A0A067PJA6_9AGAM</name>
<dbReference type="InterPro" id="IPR002893">
    <property type="entry name" value="Znf_MYND"/>
</dbReference>
<dbReference type="STRING" id="933084.A0A067PJA6"/>
<dbReference type="GO" id="GO:0008270">
    <property type="term" value="F:zinc ion binding"/>
    <property type="evidence" value="ECO:0007669"/>
    <property type="project" value="UniProtKB-KW"/>
</dbReference>
<dbReference type="OrthoDB" id="3040823at2759"/>
<dbReference type="InParanoid" id="A0A067PJA6"/>
<dbReference type="Gene3D" id="6.10.140.2220">
    <property type="match status" value="1"/>
</dbReference>
<keyword evidence="7" id="KW-1185">Reference proteome</keyword>
<dbReference type="HOGENOM" id="CLU_498793_0_0_1"/>
<evidence type="ECO:0000256" key="2">
    <source>
        <dbReference type="ARBA" id="ARBA00022771"/>
    </source>
</evidence>
<dbReference type="Pfam" id="PF01753">
    <property type="entry name" value="zf-MYND"/>
    <property type="match status" value="1"/>
</dbReference>
<evidence type="ECO:0000256" key="1">
    <source>
        <dbReference type="ARBA" id="ARBA00022723"/>
    </source>
</evidence>
<proteinExistence type="predicted"/>
<organism evidence="6 7">
    <name type="scientific">Jaapia argillacea MUCL 33604</name>
    <dbReference type="NCBI Taxonomy" id="933084"/>
    <lineage>
        <taxon>Eukaryota</taxon>
        <taxon>Fungi</taxon>
        <taxon>Dikarya</taxon>
        <taxon>Basidiomycota</taxon>
        <taxon>Agaricomycotina</taxon>
        <taxon>Agaricomycetes</taxon>
        <taxon>Agaricomycetidae</taxon>
        <taxon>Jaapiales</taxon>
        <taxon>Jaapiaceae</taxon>
        <taxon>Jaapia</taxon>
    </lineage>
</organism>
<protein>
    <recommendedName>
        <fullName evidence="5">MYND-type domain-containing protein</fullName>
    </recommendedName>
</protein>
<keyword evidence="3" id="KW-0862">Zinc</keyword>
<dbReference type="SUPFAM" id="SSF144232">
    <property type="entry name" value="HIT/MYND zinc finger-like"/>
    <property type="match status" value="1"/>
</dbReference>
<feature type="domain" description="MYND-type" evidence="5">
    <location>
        <begin position="331"/>
        <end position="370"/>
    </location>
</feature>
<gene>
    <name evidence="6" type="ORF">JAAARDRAFT_538242</name>
</gene>
<evidence type="ECO:0000256" key="4">
    <source>
        <dbReference type="PROSITE-ProRule" id="PRU00134"/>
    </source>
</evidence>
<dbReference type="Proteomes" id="UP000027265">
    <property type="component" value="Unassembled WGS sequence"/>
</dbReference>
<evidence type="ECO:0000313" key="7">
    <source>
        <dbReference type="Proteomes" id="UP000027265"/>
    </source>
</evidence>
<evidence type="ECO:0000256" key="3">
    <source>
        <dbReference type="ARBA" id="ARBA00022833"/>
    </source>
</evidence>
<evidence type="ECO:0000259" key="5">
    <source>
        <dbReference type="PROSITE" id="PS50865"/>
    </source>
</evidence>
<accession>A0A067PJA6</accession>
<dbReference type="PROSITE" id="PS50865">
    <property type="entry name" value="ZF_MYND_2"/>
    <property type="match status" value="1"/>
</dbReference>
<evidence type="ECO:0000313" key="6">
    <source>
        <dbReference type="EMBL" id="KDQ51117.1"/>
    </source>
</evidence>
<dbReference type="AlphaFoldDB" id="A0A067PJA6"/>
<reference evidence="7" key="1">
    <citation type="journal article" date="2014" name="Proc. Natl. Acad. Sci. U.S.A.">
        <title>Extensive sampling of basidiomycete genomes demonstrates inadequacy of the white-rot/brown-rot paradigm for wood decay fungi.</title>
        <authorList>
            <person name="Riley R."/>
            <person name="Salamov A.A."/>
            <person name="Brown D.W."/>
            <person name="Nagy L.G."/>
            <person name="Floudas D."/>
            <person name="Held B.W."/>
            <person name="Levasseur A."/>
            <person name="Lombard V."/>
            <person name="Morin E."/>
            <person name="Otillar R."/>
            <person name="Lindquist E.A."/>
            <person name="Sun H."/>
            <person name="LaButti K.M."/>
            <person name="Schmutz J."/>
            <person name="Jabbour D."/>
            <person name="Luo H."/>
            <person name="Baker S.E."/>
            <person name="Pisabarro A.G."/>
            <person name="Walton J.D."/>
            <person name="Blanchette R.A."/>
            <person name="Henrissat B."/>
            <person name="Martin F."/>
            <person name="Cullen D."/>
            <person name="Hibbett D.S."/>
            <person name="Grigoriev I.V."/>
        </authorList>
    </citation>
    <scope>NUCLEOTIDE SEQUENCE [LARGE SCALE GENOMIC DNA]</scope>
    <source>
        <strain evidence="7">MUCL 33604</strain>
    </source>
</reference>